<dbReference type="PANTHER" id="PTHR11022:SF41">
    <property type="entry name" value="PEPTIDOGLYCAN-RECOGNITION PROTEIN LC-RELATED"/>
    <property type="match status" value="1"/>
</dbReference>
<feature type="domain" description="Peptidoglycan recognition protein family" evidence="3">
    <location>
        <begin position="71"/>
        <end position="215"/>
    </location>
</feature>
<dbReference type="InterPro" id="IPR002502">
    <property type="entry name" value="Amidase_domain"/>
</dbReference>
<evidence type="ECO:0000313" key="4">
    <source>
        <dbReference type="EMBL" id="VAX42612.1"/>
    </source>
</evidence>
<feature type="domain" description="N-acetylmuramoyl-L-alanine amidase" evidence="2">
    <location>
        <begin position="83"/>
        <end position="221"/>
    </location>
</feature>
<dbReference type="PANTHER" id="PTHR11022">
    <property type="entry name" value="PEPTIDOGLYCAN RECOGNITION PROTEIN"/>
    <property type="match status" value="1"/>
</dbReference>
<name>A0A3B1DPA6_9ZZZZ</name>
<dbReference type="AlphaFoldDB" id="A0A3B1DPA6"/>
<dbReference type="GO" id="GO:0008270">
    <property type="term" value="F:zinc ion binding"/>
    <property type="evidence" value="ECO:0007669"/>
    <property type="project" value="InterPro"/>
</dbReference>
<dbReference type="SMART" id="SM00701">
    <property type="entry name" value="PGRP"/>
    <property type="match status" value="1"/>
</dbReference>
<accession>A0A3B1DPA6</accession>
<dbReference type="Gene3D" id="3.40.80.10">
    <property type="entry name" value="Peptidoglycan recognition protein-like"/>
    <property type="match status" value="1"/>
</dbReference>
<dbReference type="SUPFAM" id="SSF55846">
    <property type="entry name" value="N-acetylmuramoyl-L-alanine amidase-like"/>
    <property type="match status" value="1"/>
</dbReference>
<gene>
    <name evidence="4" type="ORF">MNBD_PLANCTO03-1725</name>
</gene>
<proteinExistence type="inferred from homology"/>
<dbReference type="CDD" id="cd06583">
    <property type="entry name" value="PGRP"/>
    <property type="match status" value="1"/>
</dbReference>
<evidence type="ECO:0000256" key="1">
    <source>
        <dbReference type="ARBA" id="ARBA00007553"/>
    </source>
</evidence>
<dbReference type="GO" id="GO:0009253">
    <property type="term" value="P:peptidoglycan catabolic process"/>
    <property type="evidence" value="ECO:0007669"/>
    <property type="project" value="InterPro"/>
</dbReference>
<dbReference type="EMBL" id="UOGK01000726">
    <property type="protein sequence ID" value="VAX42612.1"/>
    <property type="molecule type" value="Genomic_DNA"/>
</dbReference>
<protein>
    <recommendedName>
        <fullName evidence="5">N-acetylmuramoyl-L-alanine amidase</fullName>
    </recommendedName>
</protein>
<dbReference type="Pfam" id="PF01510">
    <property type="entry name" value="Amidase_2"/>
    <property type="match status" value="1"/>
</dbReference>
<organism evidence="4">
    <name type="scientific">hydrothermal vent metagenome</name>
    <dbReference type="NCBI Taxonomy" id="652676"/>
    <lineage>
        <taxon>unclassified sequences</taxon>
        <taxon>metagenomes</taxon>
        <taxon>ecological metagenomes</taxon>
    </lineage>
</organism>
<dbReference type="InterPro" id="IPR036505">
    <property type="entry name" value="Amidase/PGRP_sf"/>
</dbReference>
<evidence type="ECO:0008006" key="5">
    <source>
        <dbReference type="Google" id="ProtNLM"/>
    </source>
</evidence>
<comment type="similarity">
    <text evidence="1">Belongs to the N-acetylmuramoyl-L-alanine amidase 2 family.</text>
</comment>
<evidence type="ECO:0000259" key="2">
    <source>
        <dbReference type="SMART" id="SM00644"/>
    </source>
</evidence>
<sequence length="241" mass="26758">MDETTRRQLLRSGLAAGAFLFFQGCSSPVRRPGVRVSGQEPDASDWEFVSKKPDWLEGEPAADSPRYAPIPGVISRNAWTRAAPKTWEADPMAGVSRITIHHDGMTPFTTTSQSAAAHRLERIRRAHVSSNGWADIGYHFVIDPGGRVWEARPLALQGAHVKYNNEHNLGVMVMGNYDRQSPTNAAHITLDQFVSAMMQRYRVPVSRIFTHQELRPTACPGKSLQRVMESTRSRGGVLARA</sequence>
<dbReference type="PROSITE" id="PS51257">
    <property type="entry name" value="PROKAR_LIPOPROTEIN"/>
    <property type="match status" value="1"/>
</dbReference>
<dbReference type="InterPro" id="IPR006619">
    <property type="entry name" value="PGRP_domain_met/bac"/>
</dbReference>
<evidence type="ECO:0000259" key="3">
    <source>
        <dbReference type="SMART" id="SM00701"/>
    </source>
</evidence>
<dbReference type="GO" id="GO:0008745">
    <property type="term" value="F:N-acetylmuramoyl-L-alanine amidase activity"/>
    <property type="evidence" value="ECO:0007669"/>
    <property type="project" value="InterPro"/>
</dbReference>
<dbReference type="SMART" id="SM00644">
    <property type="entry name" value="Ami_2"/>
    <property type="match status" value="1"/>
</dbReference>
<reference evidence="4" key="1">
    <citation type="submission" date="2018-06" db="EMBL/GenBank/DDBJ databases">
        <authorList>
            <person name="Zhirakovskaya E."/>
        </authorList>
    </citation>
    <scope>NUCLEOTIDE SEQUENCE</scope>
</reference>
<dbReference type="InterPro" id="IPR015510">
    <property type="entry name" value="PGRP"/>
</dbReference>